<dbReference type="EMBL" id="PVXQ01000009">
    <property type="protein sequence ID" value="PRR83104.1"/>
    <property type="molecule type" value="Genomic_DNA"/>
</dbReference>
<name>A0A2T0BGV4_9CLOT</name>
<proteinExistence type="predicted"/>
<feature type="transmembrane region" description="Helical" evidence="1">
    <location>
        <begin position="78"/>
        <end position="97"/>
    </location>
</feature>
<dbReference type="AlphaFoldDB" id="A0A2T0BGV4"/>
<reference evidence="2 3" key="1">
    <citation type="submission" date="2018-03" db="EMBL/GenBank/DDBJ databases">
        <title>Genome sequence of Clostridium vincentii DSM 10228.</title>
        <authorList>
            <person name="Poehlein A."/>
            <person name="Daniel R."/>
        </authorList>
    </citation>
    <scope>NUCLEOTIDE SEQUENCE [LARGE SCALE GENOMIC DNA]</scope>
    <source>
        <strain evidence="2 3">DSM 10228</strain>
    </source>
</reference>
<protein>
    <submittedName>
        <fullName evidence="2">Uncharacterized protein</fullName>
    </submittedName>
</protein>
<organism evidence="2 3">
    <name type="scientific">Clostridium vincentii</name>
    <dbReference type="NCBI Taxonomy" id="52704"/>
    <lineage>
        <taxon>Bacteria</taxon>
        <taxon>Bacillati</taxon>
        <taxon>Bacillota</taxon>
        <taxon>Clostridia</taxon>
        <taxon>Eubacteriales</taxon>
        <taxon>Clostridiaceae</taxon>
        <taxon>Clostridium</taxon>
    </lineage>
</organism>
<feature type="transmembrane region" description="Helical" evidence="1">
    <location>
        <begin position="43"/>
        <end position="66"/>
    </location>
</feature>
<dbReference type="RefSeq" id="WP_106059148.1">
    <property type="nucleotide sequence ID" value="NZ_PVXQ01000009.1"/>
</dbReference>
<keyword evidence="3" id="KW-1185">Reference proteome</keyword>
<comment type="caution">
    <text evidence="2">The sequence shown here is derived from an EMBL/GenBank/DDBJ whole genome shotgun (WGS) entry which is preliminary data.</text>
</comment>
<evidence type="ECO:0000256" key="1">
    <source>
        <dbReference type="SAM" id="Phobius"/>
    </source>
</evidence>
<feature type="transmembrane region" description="Helical" evidence="1">
    <location>
        <begin position="14"/>
        <end position="31"/>
    </location>
</feature>
<keyword evidence="1" id="KW-1133">Transmembrane helix</keyword>
<keyword evidence="1" id="KW-0472">Membrane</keyword>
<accession>A0A2T0BGV4</accession>
<evidence type="ECO:0000313" key="2">
    <source>
        <dbReference type="EMBL" id="PRR83104.1"/>
    </source>
</evidence>
<gene>
    <name evidence="2" type="ORF">CLVI_11390</name>
</gene>
<dbReference type="Proteomes" id="UP000239471">
    <property type="component" value="Unassembled WGS sequence"/>
</dbReference>
<sequence length="145" mass="16883">MEGIKELIESIPSLFIYFIPGYITLYMKQIYKHEKDQKESHLFIFSMILSFIIKSVLDMSIYIINICLNYDVVLYQDVKSFLLIIIAIAFGVVSISYKGSKLEKKINKCLGNDTISEAMVWNYAMKASKGAWVRVYLYDENIVYM</sequence>
<evidence type="ECO:0000313" key="3">
    <source>
        <dbReference type="Proteomes" id="UP000239471"/>
    </source>
</evidence>
<keyword evidence="1" id="KW-0812">Transmembrane</keyword>